<accession>F5XWE8</accession>
<dbReference type="AlphaFoldDB" id="F5XWE8"/>
<reference evidence="2" key="1">
    <citation type="submission" date="2006-01" db="EMBL/GenBank/DDBJ databases">
        <title>Genome of the cyst-dividing bacterium Ramlibacter tataouinensis.</title>
        <authorList>
            <person name="Barakat M."/>
            <person name="Ortet P."/>
            <person name="De Luca G."/>
            <person name="Jourlin-Castelli C."/>
            <person name="Ansaldi M."/>
            <person name="Py B."/>
            <person name="Fichant G."/>
            <person name="Coutinho P."/>
            <person name="Voulhoux R."/>
            <person name="Bastien O."/>
            <person name="Roy S."/>
            <person name="Marechal E."/>
            <person name="Henrissat B."/>
            <person name="Quentin Y."/>
            <person name="Noirot P."/>
            <person name="Filloux A."/>
            <person name="Mejean V."/>
            <person name="DuBow M."/>
            <person name="Barras F."/>
            <person name="Heulin T."/>
        </authorList>
    </citation>
    <scope>NUCLEOTIDE SEQUENCE [LARGE SCALE GENOMIC DNA]</scope>
    <source>
        <strain evidence="2">ATCC BAA-407 / DSM 14655 / LMG 21543 / TTB310</strain>
    </source>
</reference>
<keyword evidence="2" id="KW-1185">Reference proteome</keyword>
<dbReference type="Proteomes" id="UP000008385">
    <property type="component" value="Chromosome"/>
</dbReference>
<dbReference type="OrthoDB" id="7064156at2"/>
<dbReference type="STRING" id="365046.Rta_18120"/>
<sequence>MKPFTLDSSMTTMSGVFYPTGHVVVMLPGRDTVDKAVHALQEAGMSGDDISLLSPEIIHGQIARTVGNADMPLPSAGTEADTVRRFAELASQGHWGLMVHAPGGRESDKVMDALRGMPVAYAQRYGKLVIEDLA</sequence>
<dbReference type="RefSeq" id="WP_013901134.1">
    <property type="nucleotide sequence ID" value="NC_015677.1"/>
</dbReference>
<name>F5XWE8_RAMTT</name>
<organism evidence="1 2">
    <name type="scientific">Ramlibacter tataouinensis (strain ATCC BAA-407 / DSM 14655 / LMG 21543 / TTB310)</name>
    <dbReference type="NCBI Taxonomy" id="365046"/>
    <lineage>
        <taxon>Bacteria</taxon>
        <taxon>Pseudomonadati</taxon>
        <taxon>Pseudomonadota</taxon>
        <taxon>Betaproteobacteria</taxon>
        <taxon>Burkholderiales</taxon>
        <taxon>Comamonadaceae</taxon>
        <taxon>Ramlibacter</taxon>
    </lineage>
</organism>
<evidence type="ECO:0000313" key="1">
    <source>
        <dbReference type="EMBL" id="AEG92902.1"/>
    </source>
</evidence>
<dbReference type="EMBL" id="CP000245">
    <property type="protein sequence ID" value="AEG92902.1"/>
    <property type="molecule type" value="Genomic_DNA"/>
</dbReference>
<dbReference type="eggNOG" id="ENOG5032WRE">
    <property type="taxonomic scope" value="Bacteria"/>
</dbReference>
<gene>
    <name evidence="1" type="ordered locus">Rta_18120</name>
</gene>
<dbReference type="HOGENOM" id="CLU_1946810_0_0_4"/>
<proteinExistence type="predicted"/>
<reference evidence="1 2" key="2">
    <citation type="journal article" date="2011" name="PLoS ONE">
        <title>The Cyst-Dividing Bacterium Ramlibacter tataouinensis TTB310 Genome Reveals a Well-Stocked Toolbox for Adaptation to a Desert Environment.</title>
        <authorList>
            <person name="De Luca G."/>
            <person name="Barakat M."/>
            <person name="Ortet P."/>
            <person name="Fochesato S."/>
            <person name="Jourlin-Castelli C."/>
            <person name="Ansaldi M."/>
            <person name="Py B."/>
            <person name="Fichant G."/>
            <person name="Coutinho P.M."/>
            <person name="Voulhoux R."/>
            <person name="Bastien O."/>
            <person name="Marechal E."/>
            <person name="Henrissat B."/>
            <person name="Quentin Y."/>
            <person name="Noirot P."/>
            <person name="Filloux A."/>
            <person name="Mejean V."/>
            <person name="Dubow M.S."/>
            <person name="Barras F."/>
            <person name="Barbe V."/>
            <person name="Weissenbach J."/>
            <person name="Mihalcescu I."/>
            <person name="Vermeglio A."/>
            <person name="Achouak W."/>
            <person name="Heulin T."/>
        </authorList>
    </citation>
    <scope>NUCLEOTIDE SEQUENCE [LARGE SCALE GENOMIC DNA]</scope>
    <source>
        <strain evidence="2">ATCC BAA-407 / DSM 14655 / LMG 21543 / TTB310</strain>
    </source>
</reference>
<evidence type="ECO:0000313" key="2">
    <source>
        <dbReference type="Proteomes" id="UP000008385"/>
    </source>
</evidence>
<protein>
    <submittedName>
        <fullName evidence="1">Uncharacterized protein</fullName>
    </submittedName>
</protein>
<dbReference type="KEGG" id="rta:Rta_18120"/>